<dbReference type="Proteomes" id="UP000691718">
    <property type="component" value="Unassembled WGS sequence"/>
</dbReference>
<sequence length="99" mass="11414">MADIRGSNENTTLDTEVTQENTKQNSVFQEQQQKPAEKELRVPRPGKKKYNEPDKLTNEVLTSIRDHFKRPAVSPPPQEDRYDLLGRKNASGLMLKTYK</sequence>
<dbReference type="EMBL" id="CAJQZP010000444">
    <property type="protein sequence ID" value="CAG4962192.1"/>
    <property type="molecule type" value="Genomic_DNA"/>
</dbReference>
<dbReference type="AlphaFoldDB" id="A0A8S3WIK4"/>
<evidence type="ECO:0000313" key="3">
    <source>
        <dbReference type="Proteomes" id="UP000691718"/>
    </source>
</evidence>
<keyword evidence="3" id="KW-1185">Reference proteome</keyword>
<protein>
    <submittedName>
        <fullName evidence="2">(apollo) hypothetical protein</fullName>
    </submittedName>
</protein>
<evidence type="ECO:0000313" key="2">
    <source>
        <dbReference type="EMBL" id="CAG4962192.1"/>
    </source>
</evidence>
<reference evidence="2" key="1">
    <citation type="submission" date="2021-04" db="EMBL/GenBank/DDBJ databases">
        <authorList>
            <person name="Tunstrom K."/>
        </authorList>
    </citation>
    <scope>NUCLEOTIDE SEQUENCE</scope>
</reference>
<accession>A0A8S3WIK4</accession>
<evidence type="ECO:0000256" key="1">
    <source>
        <dbReference type="SAM" id="MobiDB-lite"/>
    </source>
</evidence>
<organism evidence="2 3">
    <name type="scientific">Parnassius apollo</name>
    <name type="common">Apollo butterfly</name>
    <name type="synonym">Papilio apollo</name>
    <dbReference type="NCBI Taxonomy" id="110799"/>
    <lineage>
        <taxon>Eukaryota</taxon>
        <taxon>Metazoa</taxon>
        <taxon>Ecdysozoa</taxon>
        <taxon>Arthropoda</taxon>
        <taxon>Hexapoda</taxon>
        <taxon>Insecta</taxon>
        <taxon>Pterygota</taxon>
        <taxon>Neoptera</taxon>
        <taxon>Endopterygota</taxon>
        <taxon>Lepidoptera</taxon>
        <taxon>Glossata</taxon>
        <taxon>Ditrysia</taxon>
        <taxon>Papilionoidea</taxon>
        <taxon>Papilionidae</taxon>
        <taxon>Parnassiinae</taxon>
        <taxon>Parnassini</taxon>
        <taxon>Parnassius</taxon>
        <taxon>Parnassius</taxon>
    </lineage>
</organism>
<proteinExistence type="predicted"/>
<gene>
    <name evidence="2" type="ORF">PAPOLLO_LOCUS6736</name>
</gene>
<feature type="compositionally biased region" description="Polar residues" evidence="1">
    <location>
        <begin position="7"/>
        <end position="34"/>
    </location>
</feature>
<comment type="caution">
    <text evidence="2">The sequence shown here is derived from an EMBL/GenBank/DDBJ whole genome shotgun (WGS) entry which is preliminary data.</text>
</comment>
<feature type="region of interest" description="Disordered" evidence="1">
    <location>
        <begin position="1"/>
        <end position="99"/>
    </location>
</feature>
<name>A0A8S3WIK4_PARAO</name>